<evidence type="ECO:0000256" key="1">
    <source>
        <dbReference type="SAM" id="MobiDB-lite"/>
    </source>
</evidence>
<dbReference type="InParanoid" id="A0A067PGA3"/>
<feature type="region of interest" description="Disordered" evidence="1">
    <location>
        <begin position="231"/>
        <end position="256"/>
    </location>
</feature>
<gene>
    <name evidence="3" type="ORF">JAAARDRAFT_414275</name>
</gene>
<dbReference type="HOGENOM" id="CLU_891557_0_0_1"/>
<dbReference type="EMBL" id="KL197731">
    <property type="protein sequence ID" value="KDQ53839.1"/>
    <property type="molecule type" value="Genomic_DNA"/>
</dbReference>
<feature type="region of interest" description="Disordered" evidence="1">
    <location>
        <begin position="81"/>
        <end position="102"/>
    </location>
</feature>
<dbReference type="InterPro" id="IPR048661">
    <property type="entry name" value="CPL1-like"/>
</dbReference>
<keyword evidence="4" id="KW-1185">Reference proteome</keyword>
<feature type="compositionally biased region" description="Low complexity" evidence="1">
    <location>
        <begin position="83"/>
        <end position="95"/>
    </location>
</feature>
<dbReference type="OrthoDB" id="439917at2759"/>
<feature type="domain" description="Protein CPL1-like" evidence="2">
    <location>
        <begin position="5"/>
        <end position="60"/>
    </location>
</feature>
<sequence>MYVGGGCTVPHPFADAPPSPVGVDCTAIEGADAVDCLNSRCFVKTCREGYQVGEAENTCIALLVSDSARVRTVAAMHVDRSLQDSLTPSSSTPSSHGDDYYRNADYRRHSLDTSLDNLSVVSSTAAVADSDCRDDLVDIPATLTSSTDLHTRQIEDNDVVYVGSGISDGTDNHGSRSPIRTDYVMERDTDLGFAWRGHDDDLVSYTGIALDTVGTSTTSVTDIRTHRARGRVNGGSTFHGIEGQGVATSDSSDSTRVGPLLDRRQLDGDVLSFTGVSLGPEGQTSRKKGGELLGSTLTDVWYRVRDSRPYLR</sequence>
<name>A0A067PGA3_9AGAM</name>
<protein>
    <recommendedName>
        <fullName evidence="2">Protein CPL1-like domain-containing protein</fullName>
    </recommendedName>
</protein>
<reference evidence="4" key="1">
    <citation type="journal article" date="2014" name="Proc. Natl. Acad. Sci. U.S.A.">
        <title>Extensive sampling of basidiomycete genomes demonstrates inadequacy of the white-rot/brown-rot paradigm for wood decay fungi.</title>
        <authorList>
            <person name="Riley R."/>
            <person name="Salamov A.A."/>
            <person name="Brown D.W."/>
            <person name="Nagy L.G."/>
            <person name="Floudas D."/>
            <person name="Held B.W."/>
            <person name="Levasseur A."/>
            <person name="Lombard V."/>
            <person name="Morin E."/>
            <person name="Otillar R."/>
            <person name="Lindquist E.A."/>
            <person name="Sun H."/>
            <person name="LaButti K.M."/>
            <person name="Schmutz J."/>
            <person name="Jabbour D."/>
            <person name="Luo H."/>
            <person name="Baker S.E."/>
            <person name="Pisabarro A.G."/>
            <person name="Walton J.D."/>
            <person name="Blanchette R.A."/>
            <person name="Henrissat B."/>
            <person name="Martin F."/>
            <person name="Cullen D."/>
            <person name="Hibbett D.S."/>
            <person name="Grigoriev I.V."/>
        </authorList>
    </citation>
    <scope>NUCLEOTIDE SEQUENCE [LARGE SCALE GENOMIC DNA]</scope>
    <source>
        <strain evidence="4">MUCL 33604</strain>
    </source>
</reference>
<feature type="compositionally biased region" description="Polar residues" evidence="1">
    <location>
        <begin position="246"/>
        <end position="255"/>
    </location>
</feature>
<evidence type="ECO:0000313" key="4">
    <source>
        <dbReference type="Proteomes" id="UP000027265"/>
    </source>
</evidence>
<organism evidence="3 4">
    <name type="scientific">Jaapia argillacea MUCL 33604</name>
    <dbReference type="NCBI Taxonomy" id="933084"/>
    <lineage>
        <taxon>Eukaryota</taxon>
        <taxon>Fungi</taxon>
        <taxon>Dikarya</taxon>
        <taxon>Basidiomycota</taxon>
        <taxon>Agaricomycotina</taxon>
        <taxon>Agaricomycetes</taxon>
        <taxon>Agaricomycetidae</taxon>
        <taxon>Jaapiales</taxon>
        <taxon>Jaapiaceae</taxon>
        <taxon>Jaapia</taxon>
    </lineage>
</organism>
<dbReference type="Pfam" id="PF21671">
    <property type="entry name" value="CPL1-like"/>
    <property type="match status" value="1"/>
</dbReference>
<evidence type="ECO:0000313" key="3">
    <source>
        <dbReference type="EMBL" id="KDQ53839.1"/>
    </source>
</evidence>
<dbReference type="Proteomes" id="UP000027265">
    <property type="component" value="Unassembled WGS sequence"/>
</dbReference>
<evidence type="ECO:0000259" key="2">
    <source>
        <dbReference type="Pfam" id="PF21671"/>
    </source>
</evidence>
<dbReference type="AlphaFoldDB" id="A0A067PGA3"/>
<accession>A0A067PGA3</accession>
<proteinExistence type="predicted"/>